<sequence>MLSDHRSDRPRIDGRTRLRPGDSIGADRRGTFVAEGPHTREPHPHPEGGA</sequence>
<name>A0A918VQ59_9ACTN</name>
<reference evidence="2" key="1">
    <citation type="journal article" date="2014" name="Int. J. Syst. Evol. Microbiol.">
        <title>Complete genome sequence of Corynebacterium casei LMG S-19264T (=DSM 44701T), isolated from a smear-ripened cheese.</title>
        <authorList>
            <consortium name="US DOE Joint Genome Institute (JGI-PGF)"/>
            <person name="Walter F."/>
            <person name="Albersmeier A."/>
            <person name="Kalinowski J."/>
            <person name="Ruckert C."/>
        </authorList>
    </citation>
    <scope>NUCLEOTIDE SEQUENCE</scope>
    <source>
        <strain evidence="2">JCM 5016</strain>
    </source>
</reference>
<dbReference type="EMBL" id="BMWH01000039">
    <property type="protein sequence ID" value="GHA14897.1"/>
    <property type="molecule type" value="Genomic_DNA"/>
</dbReference>
<dbReference type="AlphaFoldDB" id="A0A918VQ59"/>
<dbReference type="Proteomes" id="UP000623010">
    <property type="component" value="Unassembled WGS sequence"/>
</dbReference>
<dbReference type="InterPro" id="IPR046183">
    <property type="entry name" value="DUF6211"/>
</dbReference>
<reference evidence="2" key="2">
    <citation type="submission" date="2020-09" db="EMBL/GenBank/DDBJ databases">
        <authorList>
            <person name="Sun Q."/>
            <person name="Ohkuma M."/>
        </authorList>
    </citation>
    <scope>NUCLEOTIDE SEQUENCE</scope>
    <source>
        <strain evidence="2">JCM 5016</strain>
    </source>
</reference>
<gene>
    <name evidence="2" type="ORF">GCM10010389_62050</name>
</gene>
<accession>A0A918VQ59</accession>
<protein>
    <submittedName>
        <fullName evidence="2">Uncharacterized protein</fullName>
    </submittedName>
</protein>
<comment type="caution">
    <text evidence="2">The sequence shown here is derived from an EMBL/GenBank/DDBJ whole genome shotgun (WGS) entry which is preliminary data.</text>
</comment>
<evidence type="ECO:0000313" key="3">
    <source>
        <dbReference type="Proteomes" id="UP000623010"/>
    </source>
</evidence>
<feature type="region of interest" description="Disordered" evidence="1">
    <location>
        <begin position="1"/>
        <end position="50"/>
    </location>
</feature>
<feature type="compositionally biased region" description="Basic and acidic residues" evidence="1">
    <location>
        <begin position="37"/>
        <end position="50"/>
    </location>
</feature>
<evidence type="ECO:0000256" key="1">
    <source>
        <dbReference type="SAM" id="MobiDB-lite"/>
    </source>
</evidence>
<organism evidence="2 3">
    <name type="scientific">Streptomyces echinoruber</name>
    <dbReference type="NCBI Taxonomy" id="68898"/>
    <lineage>
        <taxon>Bacteria</taxon>
        <taxon>Bacillati</taxon>
        <taxon>Actinomycetota</taxon>
        <taxon>Actinomycetes</taxon>
        <taxon>Kitasatosporales</taxon>
        <taxon>Streptomycetaceae</taxon>
        <taxon>Streptomyces</taxon>
    </lineage>
</organism>
<proteinExistence type="predicted"/>
<evidence type="ECO:0000313" key="2">
    <source>
        <dbReference type="EMBL" id="GHA14897.1"/>
    </source>
</evidence>
<dbReference type="Pfam" id="PF19716">
    <property type="entry name" value="DUF6211"/>
    <property type="match status" value="1"/>
</dbReference>
<keyword evidence="3" id="KW-1185">Reference proteome</keyword>
<feature type="compositionally biased region" description="Basic and acidic residues" evidence="1">
    <location>
        <begin position="1"/>
        <end position="30"/>
    </location>
</feature>